<dbReference type="Proteomes" id="UP000017805">
    <property type="component" value="Chromosome"/>
</dbReference>
<dbReference type="EMBL" id="CP006643">
    <property type="protein sequence ID" value="AGX06776.1"/>
    <property type="molecule type" value="Genomic_DNA"/>
</dbReference>
<dbReference type="KEGG" id="bif:N288_24720"/>
<sequence length="95" mass="10978">MQQIFHNLSSWQMMTLVYRRIAGIIRKNQKGCLATVSFLLLAAEEWASSELRGDFTVKYKSALFFGKLRGVFPSMQRKIIFFMVSSHIRGISPFI</sequence>
<organism evidence="1 2">
    <name type="scientific">Bacillus infantis NRRL B-14911</name>
    <dbReference type="NCBI Taxonomy" id="1367477"/>
    <lineage>
        <taxon>Bacteria</taxon>
        <taxon>Bacillati</taxon>
        <taxon>Bacillota</taxon>
        <taxon>Bacilli</taxon>
        <taxon>Bacillales</taxon>
        <taxon>Bacillaceae</taxon>
        <taxon>Bacillus</taxon>
    </lineage>
</organism>
<protein>
    <submittedName>
        <fullName evidence="1">Uncharacterized protein</fullName>
    </submittedName>
</protein>
<dbReference type="HOGENOM" id="CLU_2535604_0_0_9"/>
<evidence type="ECO:0000313" key="2">
    <source>
        <dbReference type="Proteomes" id="UP000017805"/>
    </source>
</evidence>
<evidence type="ECO:0000313" key="1">
    <source>
        <dbReference type="EMBL" id="AGX06776.1"/>
    </source>
</evidence>
<keyword evidence="2" id="KW-1185">Reference proteome</keyword>
<accession>U5LJA8</accession>
<reference evidence="1 2" key="1">
    <citation type="submission" date="2013-07" db="EMBL/GenBank/DDBJ databases">
        <title>Complete genome sequence of Bacillus infantis NRRL B-14911 that has potential to induce cardiac disease by antigenic mimicry.</title>
        <authorList>
            <person name="Massilamany C."/>
            <person name="Smith T.P.L."/>
            <person name="Loy J.D."/>
            <person name="Barletta R."/>
            <person name="Reddy J."/>
        </authorList>
    </citation>
    <scope>NUCLEOTIDE SEQUENCE [LARGE SCALE GENOMIC DNA]</scope>
    <source>
        <strain evidence="1 2">NRRL B-14911</strain>
    </source>
</reference>
<dbReference type="RefSeq" id="WP_022544552.1">
    <property type="nucleotide sequence ID" value="NC_022524.1"/>
</dbReference>
<proteinExistence type="predicted"/>
<name>U5LJA8_9BACI</name>
<dbReference type="AlphaFoldDB" id="U5LJA8"/>
<gene>
    <name evidence="1" type="ORF">N288_24720</name>
</gene>
<dbReference type="STRING" id="1367477.N288_24720"/>